<dbReference type="AlphaFoldDB" id="A0A1W6K1D9"/>
<accession>A0A1W6K1D9</accession>
<dbReference type="PIRSF" id="PIRSF000505">
    <property type="entry name" value="EPSPS"/>
    <property type="match status" value="1"/>
</dbReference>
<evidence type="ECO:0000256" key="4">
    <source>
        <dbReference type="ARBA" id="ARBA00022679"/>
    </source>
</evidence>
<comment type="similarity">
    <text evidence="2 7">Belongs to the EPSP synthase family.</text>
</comment>
<feature type="binding site" evidence="7">
    <location>
        <position position="138"/>
    </location>
    <ligand>
        <name>phosphoenolpyruvate</name>
        <dbReference type="ChEBI" id="CHEBI:58702"/>
    </ligand>
</feature>
<comment type="caution">
    <text evidence="7">Lacks conserved residue(s) required for the propagation of feature annotation.</text>
</comment>
<evidence type="ECO:0000313" key="9">
    <source>
        <dbReference type="EMBL" id="ARM76348.1"/>
    </source>
</evidence>
<dbReference type="PANTHER" id="PTHR21090">
    <property type="entry name" value="AROM/DEHYDROQUINATE SYNTHASE"/>
    <property type="match status" value="1"/>
</dbReference>
<keyword evidence="10" id="KW-1185">Reference proteome</keyword>
<feature type="binding site" evidence="7">
    <location>
        <position position="25"/>
    </location>
    <ligand>
        <name>3-phosphoshikimate</name>
        <dbReference type="ChEBI" id="CHEBI:145989"/>
    </ligand>
</feature>
<dbReference type="Gene3D" id="3.65.10.10">
    <property type="entry name" value="Enolpyruvate transferase domain"/>
    <property type="match status" value="2"/>
</dbReference>
<comment type="subcellular location">
    <subcellularLocation>
        <location evidence="7">Cytoplasm</location>
    </subcellularLocation>
</comment>
<dbReference type="GO" id="GO:0005737">
    <property type="term" value="C:cytoplasm"/>
    <property type="evidence" value="ECO:0007669"/>
    <property type="project" value="UniProtKB-SubCell"/>
</dbReference>
<protein>
    <recommendedName>
        <fullName evidence="7">3-phosphoshikimate 1-carboxyvinyltransferase</fullName>
        <ecNumber evidence="7">2.5.1.19</ecNumber>
    </recommendedName>
    <alternativeName>
        <fullName evidence="7">5-enolpyruvylshikimate-3-phosphate synthase</fullName>
        <shortName evidence="7">EPSP synthase</shortName>
        <shortName evidence="7">EPSPS</shortName>
    </alternativeName>
</protein>
<feature type="binding site" evidence="7">
    <location>
        <position position="20"/>
    </location>
    <ligand>
        <name>3-phosphoshikimate</name>
        <dbReference type="ChEBI" id="CHEBI:145989"/>
    </ligand>
</feature>
<feature type="domain" description="Enolpyruvate transferase" evidence="8">
    <location>
        <begin position="60"/>
        <end position="383"/>
    </location>
</feature>
<comment type="function">
    <text evidence="7">Catalyzes the transfer of the enolpyruvyl moiety of phosphoenolpyruvate (PEP) to the 5-hydroxyl of shikimate-3-phosphate (S3P) to produce enolpyruvyl shikimate-3-phosphate and inorganic phosphate.</text>
</comment>
<feature type="binding site" evidence="7">
    <location>
        <position position="20"/>
    </location>
    <ligand>
        <name>phosphoenolpyruvate</name>
        <dbReference type="ChEBI" id="CHEBI:58702"/>
    </ligand>
</feature>
<dbReference type="PROSITE" id="PS00885">
    <property type="entry name" value="EPSP_SYNTHASE_2"/>
    <property type="match status" value="1"/>
</dbReference>
<dbReference type="RefSeq" id="WP_148692139.1">
    <property type="nucleotide sequence ID" value="NZ_CP020477.1"/>
</dbReference>
<dbReference type="EC" id="2.5.1.19" evidence="7"/>
<evidence type="ECO:0000256" key="3">
    <source>
        <dbReference type="ARBA" id="ARBA00022605"/>
    </source>
</evidence>
<dbReference type="KEGG" id="aman:B6F84_10155"/>
<evidence type="ECO:0000256" key="7">
    <source>
        <dbReference type="HAMAP-Rule" id="MF_00210"/>
    </source>
</evidence>
<dbReference type="GeneID" id="41591290"/>
<comment type="subunit">
    <text evidence="7">Monomer.</text>
</comment>
<evidence type="ECO:0000256" key="1">
    <source>
        <dbReference type="ARBA" id="ARBA00004811"/>
    </source>
</evidence>
<dbReference type="Proteomes" id="UP000193404">
    <property type="component" value="Chromosome"/>
</dbReference>
<organism evidence="9 10">
    <name type="scientific">Acidianus manzaensis</name>
    <dbReference type="NCBI Taxonomy" id="282676"/>
    <lineage>
        <taxon>Archaea</taxon>
        <taxon>Thermoproteota</taxon>
        <taxon>Thermoprotei</taxon>
        <taxon>Sulfolobales</taxon>
        <taxon>Sulfolobaceae</taxon>
        <taxon>Acidianus</taxon>
    </lineage>
</organism>
<dbReference type="GO" id="GO:0009073">
    <property type="term" value="P:aromatic amino acid family biosynthetic process"/>
    <property type="evidence" value="ECO:0007669"/>
    <property type="project" value="UniProtKB-KW"/>
</dbReference>
<dbReference type="Pfam" id="PF00275">
    <property type="entry name" value="EPSP_synthase"/>
    <property type="match status" value="1"/>
</dbReference>
<keyword evidence="7" id="KW-0963">Cytoplasm</keyword>
<dbReference type="GO" id="GO:0008652">
    <property type="term" value="P:amino acid biosynthetic process"/>
    <property type="evidence" value="ECO:0007669"/>
    <property type="project" value="UniProtKB-KW"/>
</dbReference>
<comment type="catalytic activity">
    <reaction evidence="6">
        <text>3-phosphoshikimate + phosphoenolpyruvate = 5-O-(1-carboxyvinyl)-3-phosphoshikimate + phosphate</text>
        <dbReference type="Rhea" id="RHEA:21256"/>
        <dbReference type="ChEBI" id="CHEBI:43474"/>
        <dbReference type="ChEBI" id="CHEBI:57701"/>
        <dbReference type="ChEBI" id="CHEBI:58702"/>
        <dbReference type="ChEBI" id="CHEBI:145989"/>
        <dbReference type="EC" id="2.5.1.19"/>
    </reaction>
    <physiologicalReaction direction="left-to-right" evidence="6">
        <dbReference type="Rhea" id="RHEA:21257"/>
    </physiologicalReaction>
</comment>
<feature type="binding site" evidence="7">
    <location>
        <position position="163"/>
    </location>
    <ligand>
        <name>3-phosphoshikimate</name>
        <dbReference type="ChEBI" id="CHEBI:145989"/>
    </ligand>
</feature>
<evidence type="ECO:0000256" key="5">
    <source>
        <dbReference type="ARBA" id="ARBA00023141"/>
    </source>
</evidence>
<dbReference type="InterPro" id="IPR036968">
    <property type="entry name" value="Enolpyruvate_Tfrase_sf"/>
</dbReference>
<dbReference type="OrthoDB" id="43788at2157"/>
<feature type="binding site" evidence="7">
    <location>
        <position position="21"/>
    </location>
    <ligand>
        <name>3-phosphoshikimate</name>
        <dbReference type="ChEBI" id="CHEBI:145989"/>
    </ligand>
</feature>
<keyword evidence="3 7" id="KW-0028">Amino-acid biosynthesis</keyword>
<feature type="binding site" evidence="7">
    <location>
        <position position="136"/>
    </location>
    <ligand>
        <name>3-phosphoshikimate</name>
        <dbReference type="ChEBI" id="CHEBI:145989"/>
    </ligand>
</feature>
<feature type="binding site" evidence="7">
    <location>
        <position position="137"/>
    </location>
    <ligand>
        <name>3-phosphoshikimate</name>
        <dbReference type="ChEBI" id="CHEBI:145989"/>
    </ligand>
</feature>
<dbReference type="InterPro" id="IPR013792">
    <property type="entry name" value="RNA3'P_cycl/enolpyr_Trfase_a/b"/>
</dbReference>
<evidence type="ECO:0000259" key="8">
    <source>
        <dbReference type="Pfam" id="PF00275"/>
    </source>
</evidence>
<sequence length="393" mass="43480">MKAIIDKSNIEGKVKAPQSKSQGIRLIFLSLLTKIKLYNYTPSDDIKMALNAVDAIRSKTDYIYVGGSATTLRMLIPIVVALKMKVTIDGDESLRRRPISSIIKALKKAKFSSASLPITIESNGLEEEIEIEGWESSQYISGLIYAYHLIGGGKIKIIPPISSKSYIEMTIDLFNRFGSDVKLEGNTVYVNPKPLREYEGEIPGDYALSSFYAIASIISQRKIEINGLYDPPEYFGDHKIIDILANIGVKSYYSKHSWFVEYQGSISPVEIDINDIPDLSTSLSAILSIADGASKLSGVERLKIKESNRIETIIDTLEAFGVNAEYKDQSIIIRGSQIKRGSIICPNDHRIAMLAGDLAIKEGGEIEKAECVNKSNPKFWEDLISLGGKITLE</sequence>
<proteinExistence type="inferred from homology"/>
<dbReference type="SUPFAM" id="SSF55205">
    <property type="entry name" value="EPT/RTPC-like"/>
    <property type="match status" value="1"/>
</dbReference>
<dbReference type="GO" id="GO:0003866">
    <property type="term" value="F:3-phosphoshikimate 1-carboxyvinyltransferase activity"/>
    <property type="evidence" value="ECO:0007669"/>
    <property type="project" value="UniProtKB-UniRule"/>
</dbReference>
<feature type="binding site" evidence="7">
    <location>
        <position position="97"/>
    </location>
    <ligand>
        <name>phosphoenolpyruvate</name>
        <dbReference type="ChEBI" id="CHEBI:58702"/>
    </ligand>
</feature>
<keyword evidence="5 7" id="KW-0057">Aromatic amino acid biosynthesis</keyword>
<feature type="binding site" evidence="7">
    <location>
        <position position="309"/>
    </location>
    <ligand>
        <name>phosphoenolpyruvate</name>
        <dbReference type="ChEBI" id="CHEBI:58702"/>
    </ligand>
</feature>
<comment type="pathway">
    <text evidence="1">Metabolic intermediate biosynthesis; chorismate biosynthesis; chorismate from D-erythrose 4-phosphate and phosphoenolpyruvate: step 6/7.</text>
</comment>
<feature type="binding site" evidence="7">
    <location>
        <position position="278"/>
    </location>
    <ligand>
        <name>3-phosphoshikimate</name>
        <dbReference type="ChEBI" id="CHEBI:145989"/>
    </ligand>
</feature>
<feature type="binding site" evidence="7">
    <location>
        <position position="374"/>
    </location>
    <ligand>
        <name>phosphoenolpyruvate</name>
        <dbReference type="ChEBI" id="CHEBI:58702"/>
    </ligand>
</feature>
<reference evidence="9 10" key="1">
    <citation type="submission" date="2017-03" db="EMBL/GenBank/DDBJ databases">
        <title>Sulfur activation and transportation mechanism of thermophilic Archaea Acidianus manzaensis YN-25.</title>
        <authorList>
            <person name="Ma Y."/>
            <person name="Yang Y."/>
            <person name="Xia J."/>
        </authorList>
    </citation>
    <scope>NUCLEOTIDE SEQUENCE [LARGE SCALE GENOMIC DNA]</scope>
    <source>
        <strain evidence="9 10">YN-25</strain>
    </source>
</reference>
<dbReference type="UniPathway" id="UPA00053">
    <property type="reaction ID" value="UER00089"/>
</dbReference>
<keyword evidence="4 7" id="KW-0808">Transferase</keyword>
<feature type="binding site" evidence="7">
    <location>
        <position position="138"/>
    </location>
    <ligand>
        <name>3-phosphoshikimate</name>
        <dbReference type="ChEBI" id="CHEBI:145989"/>
    </ligand>
</feature>
<name>A0A1W6K1D9_9CREN</name>
<feature type="binding site" evidence="7">
    <location>
        <position position="350"/>
    </location>
    <ligand>
        <name>phosphoenolpyruvate</name>
        <dbReference type="ChEBI" id="CHEBI:58702"/>
    </ligand>
</feature>
<dbReference type="STRING" id="282676.B6F84_10155"/>
<dbReference type="PANTHER" id="PTHR21090:SF5">
    <property type="entry name" value="PENTAFUNCTIONAL AROM POLYPEPTIDE"/>
    <property type="match status" value="1"/>
</dbReference>
<dbReference type="InterPro" id="IPR006264">
    <property type="entry name" value="EPSP_synthase"/>
</dbReference>
<gene>
    <name evidence="7" type="primary">aroA</name>
    <name evidence="9" type="ORF">B6F84_10155</name>
</gene>
<evidence type="ECO:0000256" key="6">
    <source>
        <dbReference type="ARBA" id="ARBA00044633"/>
    </source>
</evidence>
<dbReference type="InterPro" id="IPR001986">
    <property type="entry name" value="Enolpyruvate_Tfrase_dom"/>
</dbReference>
<dbReference type="EMBL" id="CP020477">
    <property type="protein sequence ID" value="ARM76348.1"/>
    <property type="molecule type" value="Genomic_DNA"/>
</dbReference>
<dbReference type="InterPro" id="IPR023193">
    <property type="entry name" value="EPSP_synthase_CS"/>
</dbReference>
<dbReference type="HAMAP" id="MF_00210">
    <property type="entry name" value="EPSP_synth"/>
    <property type="match status" value="1"/>
</dbReference>
<feature type="binding site" evidence="7">
    <location>
        <position position="305"/>
    </location>
    <ligand>
        <name>3-phosphoshikimate</name>
        <dbReference type="ChEBI" id="CHEBI:145989"/>
    </ligand>
</feature>
<evidence type="ECO:0000256" key="2">
    <source>
        <dbReference type="ARBA" id="ARBA00009948"/>
    </source>
</evidence>
<evidence type="ECO:0000313" key="10">
    <source>
        <dbReference type="Proteomes" id="UP000193404"/>
    </source>
</evidence>
<feature type="active site" description="Proton acceptor" evidence="7">
    <location>
        <position position="278"/>
    </location>
</feature>
<dbReference type="PROSITE" id="PS00104">
    <property type="entry name" value="EPSP_SYNTHASE_1"/>
    <property type="match status" value="1"/>
</dbReference>
<dbReference type="GO" id="GO:0009423">
    <property type="term" value="P:chorismate biosynthetic process"/>
    <property type="evidence" value="ECO:0007669"/>
    <property type="project" value="UniProtKB-UniRule"/>
</dbReference>